<evidence type="ECO:0000313" key="3">
    <source>
        <dbReference type="Proteomes" id="UP000315003"/>
    </source>
</evidence>
<name>A0A517SZ84_9BACT</name>
<dbReference type="InterPro" id="IPR012334">
    <property type="entry name" value="Pectin_lyas_fold"/>
</dbReference>
<gene>
    <name evidence="2" type="ORF">SV7mr_39860</name>
</gene>
<dbReference type="Gene3D" id="2.160.20.10">
    <property type="entry name" value="Single-stranded right-handed beta-helix, Pectin lyase-like"/>
    <property type="match status" value="1"/>
</dbReference>
<feature type="region of interest" description="Disordered" evidence="1">
    <location>
        <begin position="4821"/>
        <end position="4857"/>
    </location>
</feature>
<sequence length="4885" mass="485270">MKITEWARRISANSRRKRRDQQRRRELWAELGLTRLETRRVLNGGAVTSAVVVDTGDAANDGQDDSIKVDISQDQVNVSVNGNHQASYAIGEIDTLSIQGSQDNDQITVQWVDGPIDGLQIEIDGASGNDSLALTESQHDLQHLQSIIHSIETAESGQLDLVGVDSLQQLDYLNLDSISNQLLTDDASVEIHQSGNQITLGSDLAAGMHLVNVQDMDGETFALRFRDDTANVHISSHSTGDNSGDQITIHQLDLSDGNTWSLTGDDNDVVSLTGQSDVGETSFAVHAGDLLLNGEIQGNQASLELVGTSSVTSTSEFQLSNAGGNLSIAGQSLEIAGTISAAGGNVTVDSGLDGTTIVRALIDVSDDSAASNGQQQIKILGQNVGLLDQATLDASGTFGGGAIYVGGGFQGSNPTIDNAQRTYVGSQVLLRADAIETGDGGQVIVWADDWTKFYGTIESRGGQLAGDGGDVEVSGKGTLTFAGNADLSAANGETGTLLLDPTNIVIDDGSGTENGQLADQQVLFAEGGATDSAIQPSAFETTNANITFQATNNITISSDIDLTNSGNTLAFQAGEDILINANLTSASGANNLIFEADSPHSGSNDGSGEVNFAAVSVSSNGGDITLIGASFDLDATMAAGAGDIYITTSNSSQLTLSSSAISATEINNLSTSGTLVFGRATSAGTNNNGTGATTLTAASILVNSDTTINALTTSNIEMYATGGITLDRDLIATAAITMDADTDNDGTGTFTITASDDLRTNNNALEITAGDVAIAGDIDSGNAATSLIDSDGGGIGFGDTAVTDALNLSGAELQNIDSTGLTLQTTGAVTVDGLSAANSNNVAGTVTIDADTVTFSGDSSTFNALDVQADDRVTINTNITTDTGALAIDGDANTSTDTFDDVLIAAGVTLDAQTDLTLAGTDGITAAGALNLTAGGTLTISDALAVTGDLTITDDSGNGIGLGDTAIVGGLNLTGADLANITVTNLELVTGASITVDNITAANSNNVTNLELSATGSVSFATNASIFNALDVKADDRVSINVDVTTDTGALSIDGNADNAADTNDDIQIADGVKVEAATVLTLAALTGGITTAGVATLTAGTDVVISNAVTAGGNLAINADDLTLSAAIGAGVNDVTITDNDGDGIGLGDASVTDGLNISGAELQLITADELNLITGGEIEVDNVTAANSNNVATVVLDATTDVEFNTAASTFNALNVQADDRVTFNVNVTTDTGAFSIDGDADAAADTNDDIQIADGVTLQSATSLTLAASNGGITTVGTANLNAGTDVTLSNAVTAGGDLGITTNDLALSAAISAGANSVTITDTDGTGIGLGDATIVGGVNLSGAELQLITANSLTLATSGTIEVDNVTAANSNLVATVILDSGSSVLIDTVASTFNALDIQADDGVTINGNLTSDTGSITIDGDTNNSADGSDDVEIASGVTIDAATSLTVAATTGGIATVGTATLTAGTDLVISDAMTAGGTLAMESDDLTLNAVLNAGVNDVTITDNDGDGIGLGDTAVTDGLNLSAAELQLITADELSLISAGEIEVDNITAANSNNVATVVLDSADFVRLSGSASTFNSLNVQADDSVVINQDVTTDTGVLTIDGDTNASVDGNDDIQIGSGVTLQSATSLSLAATNGDISTAGTANLIAGTNVVLSDAVTAGGHLNITTNDLTLSAAIAAGVNDVTITDNDGDGIGLGDATIVGGVNISGAELQLITAANLNLDSAGAIEVDNVTAANSNNVATVILDSASSILIDSNASTFNALDIQADNRVTITSDLTTDTGALSIDGDADSAVDGNDDVVLSAGITLTAATDLTLAGTSGISAAGDLFLDAGGDLNIDDALNVTGALTITNGNNNGIGLGDTAIVGGLNFSGADLQNITAANLSLITGGSITVDNITAANSNNISGTVTLDATGSISFANTASTFNTLDVQADDRVSIDVNLTTDTGAITIDGDADDAADGNDDVQIGSGVTIDAATSLTLTATTGGITTQDANLIAGTDVILSDAVTATGDLSITTDDLTVSAAINAGANDVTITDNDGSGIGLGDATIVGGVNISGAELQLITAANLNLDSAGAIEVDNVTAANSNNVATVILDSASSILIDSNASTFNALDIQANNRVTITSDLTTDTGALSIDGDADSMVDGNDDVVLSAGITLTATTDLTLAGTSGISAAGDLFLDAGGDLNIDDALNVTGALTITNGNNNGIGLGDTAIVGGLNFSGADLQNITAANLSLITGGSITVDNITAANSDNIAGTVTLDASGSISFLSTTSTFNAVDVQADDGVIVNVNLTTDTGAISIDGDVNNAADGNDDVQFASGVTLNSATDISLAATTSGLQTGGALDLIANGTVTVSDQLAATGTLTLQTDDLNVTSTISSTADILITEGDGDGIGLGSTTVAGGLNLTGAELQNLSATNLSLITSGSIVVNNISATNSDNISGMVTLDASAVSFVTSASTFNSLDVQADDGVTVSADLTTETGTLTIDADDDAGDSVGTLTVDPGVNVSSSDHAIVITVNDVDIQGGIVSGNASTTIIDSDGDGIGLGSAVIVGGLNLSVTDLQDFTATGLTLQTAGNVDIDGMSQPITISGVTNVISGGEVNFITTASSFNALNVQADDGITANVNVTTTVGSLSLDGDADDALDTNDNILIGVGVQIASAGLMTLDATTGGIIGNGALTLNAADGITVNDSLTSSGALTFNSDTDAGDDVGTLTIAAGAAVSSANNTIALTIDDLDVQGTISSGASSTTITDSDGDGIGLGDTPVFGGLNISDSDLDPFTTTGLTLQTSGQIIVDNLSQPVNIAGTTTLDAGTTISFSNNASSFNSLIANADDGISVDANVTTTTGDLLIDGNSDGDVDATDNVTFIAGAQLQSAGEMTLRASTGGLSGAGALTLLAADGINIDHSLSTNGTLTIDADTDANDDDGTLTLAAGQTIDSNSNTIDITADDLSIGGSVTSGTAATSIRDSDGDGVGLGDAVIAGGLNLSVTDLQDFTANGLTVGTAGNIQVDNFSPPVTISGAMTLTADGATSTVSFLNNASSFNSLAINASDGVTVAANLSTTADGLTIDADTDAGDGVGSFQVNAGIGVSSGNNTTDITTNDLVLVGTLNSGAALTTINDSDGTGIGLGDTAIVNGLNLTSATAGQITSTGLTLTTTGNATVNNFVQPGSISGTVTIQTGGSISFATAASSFETLDAQANDGISVGQDITTTTGGLTLDGDANNTGDGSDNILFAANVVLQSAAEITLAATTGDMTATGALTINGDDGVTFDDSLSASGTLTINADSSPGDDDGTLTINTGATISTTNQAVNITADSLSIDGSVDSGNAATTIVESDGDGISLGDTNVPGAMNFSAADLLNFSAGDFTLQTSGDITVDNATLPGSITGSAFLVANGTSSQIQFINNGSSFGTLTVSASDGVTVDTALATTGGALTIDADTDVGDNTGTFSVTVNGSLDSNGQAISITANDADFTGTVNSGAADVTVTDSDGTGLGLGSSVIINGLNISDAELDQITAVNFIGTSSGDIYVNGISQPGTISNEIQLAAGGTVFFAGTSSSFNSATVNADDGIDVGIDVSSTGGDLTFDGDSDNAADTNDNIAFASGTTVQAAGTLHLSATTGGMTGAGSLNLNAADGVNLNDSLATSGVLTINADQDANDNNGTLFIDAAATIDTNDNALLVTANDLNVLGAVTSGTAATSLIDSDGDGVGFGDTAVTDGLNISMVDLASFTADGLNIQSTGAIVVDNVSLPISITGTTALQSGSSIQFSNNASTFPGLDAQAEDGIQVNVSVVTSSGVLLLNGDSDDAADTTDNITFVAGTSLNSAGSMTLQATTGGMTAAGALNLTANDGITVQSALDTSGTLTVIADNDAGDDSGTFTVAGTGSVDTNDNQLLITADDIDLSGTLDSGTATTVFTDSDGTSMGIGDSSFVNGFNLSSSELQNVTGTDVQFITSNYLVVDNITAASSDNLAGTTLLDAGSQLFFSNNASTFNTLDAQADNGLWVFVDVTTDTGSLSLDGDANDVLETSDVLQFSSAVTLTSADAITLEAANGNIIGLGSLNLNAADDVNIIDNMTVSGVLTVNADTDAGDNDGQFNIAATGSLDTSNNALVVTADSISLSGTVSSGAASTTFNDSDGTGIGLGSAAIANGLNLSNADAGQMTATGLTMTTAGNLDVQAFTQSGTITGTVTLTGSGGSSTASFSGGASSFSGLDLTVDDSMSVGADVSATTGDLKLSGGGTATVSAGNQLTGAGAGSTIEVTGGDITINNGSLGSESILNTADGSISLTSTTGNIDLGNFALASDTGIITVNSAGTIDEISDNSTVSLSTTGTVTLTAVGDIGQSAGVGLAGNGPLDVDVDSISATSTTGGVYLRDSDGLTVTGVGTNSADAELISDTSISLTGAITATTSGDISLSAPVISLSAGGDITTDDGDISIDAGNAGGLTIDDGAVLTTDEGSISGQLINAADPFSGTAFTGEPLSDSDRNAIISVVIADSGATNVEVLINWGEGDTDEMTPVISAPPGDDRAFVVQSTMPAPAGGVDFIHDYQNPPDPDNPSDDIPVLVSINQFAAGTISLQENSVSVFDDPRFDDFEVIVEVDSAILPFFLSIPEDNTQLAQPASDPVLVAPSKVRRTLSMTSNQIIASSIGSAEQVSQRYYVLRIVSFGEEGDIKLMKDGSEYRLPNLDDPDSEAGFQLNQLPELFDRLPDDRYKIYLIDGQTERLVLEFIIRDGQPIEAEAEESQQPAAADQPAVEKQFELEPVIDDGVNAGQRKRNDANANGTLQLTSPVSRRVPAKMTAVAAKSIDAENIDHQPAESANDDLPEHASVPRHQTPSVAQRLGTMPVAAAGSTLMMASMHQLRKRSARQR</sequence>
<dbReference type="EMBL" id="CP036272">
    <property type="protein sequence ID" value="QDT61450.1"/>
    <property type="molecule type" value="Genomic_DNA"/>
</dbReference>
<keyword evidence="3" id="KW-1185">Reference proteome</keyword>
<dbReference type="InterPro" id="IPR006626">
    <property type="entry name" value="PbH1"/>
</dbReference>
<dbReference type="OrthoDB" id="218680at2"/>
<feature type="compositionally biased region" description="Basic and acidic residues" evidence="1">
    <location>
        <begin position="4822"/>
        <end position="4831"/>
    </location>
</feature>
<evidence type="ECO:0000256" key="1">
    <source>
        <dbReference type="SAM" id="MobiDB-lite"/>
    </source>
</evidence>
<proteinExistence type="predicted"/>
<organism evidence="2 3">
    <name type="scientific">Stieleria bergensis</name>
    <dbReference type="NCBI Taxonomy" id="2528025"/>
    <lineage>
        <taxon>Bacteria</taxon>
        <taxon>Pseudomonadati</taxon>
        <taxon>Planctomycetota</taxon>
        <taxon>Planctomycetia</taxon>
        <taxon>Pirellulales</taxon>
        <taxon>Pirellulaceae</taxon>
        <taxon>Stieleria</taxon>
    </lineage>
</organism>
<reference evidence="2 3" key="1">
    <citation type="submission" date="2019-02" db="EMBL/GenBank/DDBJ databases">
        <title>Deep-cultivation of Planctomycetes and their phenomic and genomic characterization uncovers novel biology.</title>
        <authorList>
            <person name="Wiegand S."/>
            <person name="Jogler M."/>
            <person name="Boedeker C."/>
            <person name="Pinto D."/>
            <person name="Vollmers J."/>
            <person name="Rivas-Marin E."/>
            <person name="Kohn T."/>
            <person name="Peeters S.H."/>
            <person name="Heuer A."/>
            <person name="Rast P."/>
            <person name="Oberbeckmann S."/>
            <person name="Bunk B."/>
            <person name="Jeske O."/>
            <person name="Meyerdierks A."/>
            <person name="Storesund J.E."/>
            <person name="Kallscheuer N."/>
            <person name="Luecker S."/>
            <person name="Lage O.M."/>
            <person name="Pohl T."/>
            <person name="Merkel B.J."/>
            <person name="Hornburger P."/>
            <person name="Mueller R.-W."/>
            <person name="Bruemmer F."/>
            <person name="Labrenz M."/>
            <person name="Spormann A.M."/>
            <person name="Op den Camp H."/>
            <person name="Overmann J."/>
            <person name="Amann R."/>
            <person name="Jetten M.S.M."/>
            <person name="Mascher T."/>
            <person name="Medema M.H."/>
            <person name="Devos D.P."/>
            <person name="Kaster A.-K."/>
            <person name="Ovreas L."/>
            <person name="Rohde M."/>
            <person name="Galperin M.Y."/>
            <person name="Jogler C."/>
        </authorList>
    </citation>
    <scope>NUCLEOTIDE SEQUENCE [LARGE SCALE GENOMIC DNA]</scope>
    <source>
        <strain evidence="2 3">SV_7m_r</strain>
    </source>
</reference>
<dbReference type="SMART" id="SM00710">
    <property type="entry name" value="PbH1"/>
    <property type="match status" value="13"/>
</dbReference>
<dbReference type="RefSeq" id="WP_145275541.1">
    <property type="nucleotide sequence ID" value="NZ_CP036272.1"/>
</dbReference>
<protein>
    <submittedName>
        <fullName evidence="2">Uncharacterized protein</fullName>
    </submittedName>
</protein>
<accession>A0A517SZ84</accession>
<evidence type="ECO:0000313" key="2">
    <source>
        <dbReference type="EMBL" id="QDT61450.1"/>
    </source>
</evidence>
<dbReference type="Proteomes" id="UP000315003">
    <property type="component" value="Chromosome"/>
</dbReference>